<keyword evidence="2" id="KW-0539">Nucleus</keyword>
<dbReference type="Proteomes" id="UP000019478">
    <property type="component" value="Unassembled WGS sequence"/>
</dbReference>
<accession>W9Y9T5</accession>
<protein>
    <recommendedName>
        <fullName evidence="6">5-Methylcytosine G/T mismatch-specific DNA glycosylase</fullName>
    </recommendedName>
</protein>
<feature type="region of interest" description="Disordered" evidence="3">
    <location>
        <begin position="577"/>
        <end position="615"/>
    </location>
</feature>
<evidence type="ECO:0000256" key="1">
    <source>
        <dbReference type="ARBA" id="ARBA00004123"/>
    </source>
</evidence>
<feature type="compositionally biased region" description="Basic and acidic residues" evidence="3">
    <location>
        <begin position="176"/>
        <end position="189"/>
    </location>
</feature>
<dbReference type="GO" id="GO:0003677">
    <property type="term" value="F:DNA binding"/>
    <property type="evidence" value="ECO:0007669"/>
    <property type="project" value="InterPro"/>
</dbReference>
<dbReference type="PANTHER" id="PTHR15074:SF5">
    <property type="entry name" value="5-METHYLCYTOSINE G_T MISMATCH-SPECIFIC DNA GLYCOSYLASE"/>
    <property type="match status" value="1"/>
</dbReference>
<feature type="region of interest" description="Disordered" evidence="3">
    <location>
        <begin position="682"/>
        <end position="713"/>
    </location>
</feature>
<dbReference type="STRING" id="1182542.W9Y9T5"/>
<feature type="compositionally biased region" description="Pro residues" evidence="3">
    <location>
        <begin position="598"/>
        <end position="610"/>
    </location>
</feature>
<feature type="region of interest" description="Disordered" evidence="3">
    <location>
        <begin position="523"/>
        <end position="544"/>
    </location>
</feature>
<feature type="compositionally biased region" description="Basic and acidic residues" evidence="3">
    <location>
        <begin position="79"/>
        <end position="90"/>
    </location>
</feature>
<evidence type="ECO:0000256" key="2">
    <source>
        <dbReference type="ARBA" id="ARBA00023242"/>
    </source>
</evidence>
<feature type="region of interest" description="Disordered" evidence="3">
    <location>
        <begin position="832"/>
        <end position="912"/>
    </location>
</feature>
<evidence type="ECO:0008006" key="6">
    <source>
        <dbReference type="Google" id="ProtNLM"/>
    </source>
</evidence>
<dbReference type="PANTHER" id="PTHR15074">
    <property type="entry name" value="METHYL-CPG-BINDING PROTEIN"/>
    <property type="match status" value="1"/>
</dbReference>
<evidence type="ECO:0000313" key="5">
    <source>
        <dbReference type="Proteomes" id="UP000019478"/>
    </source>
</evidence>
<evidence type="ECO:0000256" key="3">
    <source>
        <dbReference type="SAM" id="MobiDB-lite"/>
    </source>
</evidence>
<organism evidence="4 5">
    <name type="scientific">Capronia epimyces CBS 606.96</name>
    <dbReference type="NCBI Taxonomy" id="1182542"/>
    <lineage>
        <taxon>Eukaryota</taxon>
        <taxon>Fungi</taxon>
        <taxon>Dikarya</taxon>
        <taxon>Ascomycota</taxon>
        <taxon>Pezizomycotina</taxon>
        <taxon>Eurotiomycetes</taxon>
        <taxon>Chaetothyriomycetidae</taxon>
        <taxon>Chaetothyriales</taxon>
        <taxon>Herpotrichiellaceae</taxon>
        <taxon>Capronia</taxon>
    </lineage>
</organism>
<feature type="compositionally biased region" description="Basic and acidic residues" evidence="3">
    <location>
        <begin position="1"/>
        <end position="45"/>
    </location>
</feature>
<feature type="compositionally biased region" description="Basic residues" evidence="3">
    <location>
        <begin position="875"/>
        <end position="885"/>
    </location>
</feature>
<dbReference type="eggNOG" id="ENOG502S3KS">
    <property type="taxonomic scope" value="Eukaryota"/>
</dbReference>
<dbReference type="OrthoDB" id="5373744at2759"/>
<comment type="caution">
    <text evidence="4">The sequence shown here is derived from an EMBL/GenBank/DDBJ whole genome shotgun (WGS) entry which is preliminary data.</text>
</comment>
<feature type="compositionally biased region" description="Acidic residues" evidence="3">
    <location>
        <begin position="892"/>
        <end position="902"/>
    </location>
</feature>
<feature type="compositionally biased region" description="Acidic residues" evidence="3">
    <location>
        <begin position="848"/>
        <end position="867"/>
    </location>
</feature>
<evidence type="ECO:0000313" key="4">
    <source>
        <dbReference type="EMBL" id="EXJ79149.1"/>
    </source>
</evidence>
<keyword evidence="5" id="KW-1185">Reference proteome</keyword>
<dbReference type="HOGENOM" id="CLU_008691_0_0_1"/>
<feature type="region of interest" description="Disordered" evidence="3">
    <location>
        <begin position="1"/>
        <end position="239"/>
    </location>
</feature>
<gene>
    <name evidence="4" type="ORF">A1O3_08650</name>
</gene>
<dbReference type="GO" id="GO:0005634">
    <property type="term" value="C:nucleus"/>
    <property type="evidence" value="ECO:0007669"/>
    <property type="project" value="UniProtKB-SubCell"/>
</dbReference>
<proteinExistence type="predicted"/>
<dbReference type="GeneID" id="19172737"/>
<feature type="compositionally biased region" description="Low complexity" evidence="3">
    <location>
        <begin position="690"/>
        <end position="709"/>
    </location>
</feature>
<feature type="compositionally biased region" description="Polar residues" evidence="3">
    <location>
        <begin position="198"/>
        <end position="209"/>
    </location>
</feature>
<name>W9Y9T5_9EURO</name>
<sequence>MPFKVRDSSVERRREKKETARLEKPERDRKDRDRDRDKDRQDRQDRHRSHRKLSTKDKTNSRTSLSPADNKRRSSMPGKIEDGPLTKSDSKSSLPYPSFSKEHSREAVSVTSRPVLNVYTPPATDVNASKDRLSTSKSTSAASNRAPPSPPLTDQNSGSGKWRSNAGKPVSVETIPEEKVSSNGRDPKSKASLRPHSSKSNGHLRSTSELGADGLSARKHRDTAGSPLKVVTANHAAIPIRSVSQPIRIESPATTTSASESVTNISSEATSIAPEQPSIQRPGSKVPPAAVFPDVQPHGGPDVRRRSRGVTPLEVFDDGESSILSATPGGVSATPGPPPPPPAPALVAVPKVDYLLQHGGLSQTIPKNLLLAGKPMAIQQAQSASQPPVVVAHLFEPYTALLDDYEKVMSKNGSIAVATGYRSVARRLLERLEAVFARDISSEACQCPMCEYDGTHDVRSVSWGEVLELVSGRKSLPPWPPFAFTQSPVGLGISLELHVPMQKLDIDVPEEYREHYIRQSRKTKQSVDKWLNRQSDCPSSPPEEVDDETLAFAILTHLPAEHRPVFKDLLGIVDRPVEPPRRAPTPEVQTQNDTAPRLPRPTPTPTPAPRTRPEHIATASQAIQRLYRLPTTPRDSETALFLLNNPTLHNALATLAAISNDEWDILTSGRFDGFLRSGAEEVPLSMPEMGTPSRGPTPYRPPTRGVTPGYVGGSASISNGNGYGSQQGSYSYASYPSTTAQYGAPIAFDEETELATLAEVEREIYAGMEALEDAFEALHVKAETVRRDLRERAAGLAATAQRRRGNLGGGIEVRMDTPASGIHPTFADGGVYGNGNGHVPGSGKPWDAETDDGLGEWDGYSEIEPDDSASNISSARRRRPKRRNERRTPALIEEEDEDEDVVSEATGSPRKR</sequence>
<comment type="subcellular location">
    <subcellularLocation>
        <location evidence="1">Nucleus</location>
    </subcellularLocation>
</comment>
<dbReference type="AlphaFoldDB" id="W9Y9T5"/>
<dbReference type="RefSeq" id="XP_007736937.1">
    <property type="nucleotide sequence ID" value="XM_007738747.1"/>
</dbReference>
<reference evidence="4 5" key="1">
    <citation type="submission" date="2013-03" db="EMBL/GenBank/DDBJ databases">
        <title>The Genome Sequence of Capronia epimyces CBS 606.96.</title>
        <authorList>
            <consortium name="The Broad Institute Genomics Platform"/>
            <person name="Cuomo C."/>
            <person name="de Hoog S."/>
            <person name="Gorbushina A."/>
            <person name="Walker B."/>
            <person name="Young S.K."/>
            <person name="Zeng Q."/>
            <person name="Gargeya S."/>
            <person name="Fitzgerald M."/>
            <person name="Haas B."/>
            <person name="Abouelleil A."/>
            <person name="Allen A.W."/>
            <person name="Alvarado L."/>
            <person name="Arachchi H.M."/>
            <person name="Berlin A.M."/>
            <person name="Chapman S.B."/>
            <person name="Gainer-Dewar J."/>
            <person name="Goldberg J."/>
            <person name="Griggs A."/>
            <person name="Gujja S."/>
            <person name="Hansen M."/>
            <person name="Howarth C."/>
            <person name="Imamovic A."/>
            <person name="Ireland A."/>
            <person name="Larimer J."/>
            <person name="McCowan C."/>
            <person name="Murphy C."/>
            <person name="Pearson M."/>
            <person name="Poon T.W."/>
            <person name="Priest M."/>
            <person name="Roberts A."/>
            <person name="Saif S."/>
            <person name="Shea T."/>
            <person name="Sisk P."/>
            <person name="Sykes S."/>
            <person name="Wortman J."/>
            <person name="Nusbaum C."/>
            <person name="Birren B."/>
        </authorList>
    </citation>
    <scope>NUCLEOTIDE SEQUENCE [LARGE SCALE GENOMIC DNA]</scope>
    <source>
        <strain evidence="4 5">CBS 606.96</strain>
    </source>
</reference>
<dbReference type="InterPro" id="IPR045138">
    <property type="entry name" value="MeCP2/MBD4"/>
</dbReference>
<dbReference type="EMBL" id="AMGY01000008">
    <property type="protein sequence ID" value="EXJ79149.1"/>
    <property type="molecule type" value="Genomic_DNA"/>
</dbReference>